<sequence length="364" mass="40240">MFAPFYHSQSQTIGFKKLYLISLRLYRSQLHSHTKLRCGDALFVIAKSHPDWQLTVLVRSEDKAAVLSRHYPQIRVVLGDLDSSTLIEEEVKNADIVFDFADSDHVASARAIAKGAEQHTAERPLWLIHTSGTGILTVEDDRAGTYGIKRTKVYNDWEDVGELINMPPDALHRNVDEVILRVGLQNPESVKVAIVCPPTIYGPGRGTGNKRSVQAYLLSAAVLKRKNGFTVGKGENIWHEVHVHDLSDLFLALGEAASDGGGAASWNEKGYYLAENGTYIGGDLQRAVAQAAYERGFISSPDVEVLDAEQTRAILEMGPYAWGSNSRGISLRARRLLGWAPQKPRLLELVPEIVMVEAKELMLA</sequence>
<accession>A0ACC1NFN0</accession>
<name>A0ACC1NFN0_9HYPO</name>
<organism evidence="1 2">
    <name type="scientific">Zarea fungicola</name>
    <dbReference type="NCBI Taxonomy" id="93591"/>
    <lineage>
        <taxon>Eukaryota</taxon>
        <taxon>Fungi</taxon>
        <taxon>Dikarya</taxon>
        <taxon>Ascomycota</taxon>
        <taxon>Pezizomycotina</taxon>
        <taxon>Sordariomycetes</taxon>
        <taxon>Hypocreomycetidae</taxon>
        <taxon>Hypocreales</taxon>
        <taxon>Cordycipitaceae</taxon>
        <taxon>Zarea</taxon>
    </lineage>
</organism>
<protein>
    <submittedName>
        <fullName evidence="1">Uncharacterized protein</fullName>
    </submittedName>
</protein>
<evidence type="ECO:0000313" key="1">
    <source>
        <dbReference type="EMBL" id="KAJ2977785.1"/>
    </source>
</evidence>
<reference evidence="1" key="1">
    <citation type="submission" date="2022-08" db="EMBL/GenBank/DDBJ databases">
        <title>Genome Sequence of Lecanicillium fungicola.</title>
        <authorList>
            <person name="Buettner E."/>
        </authorList>
    </citation>
    <scope>NUCLEOTIDE SEQUENCE</scope>
    <source>
        <strain evidence="1">Babe33</strain>
    </source>
</reference>
<gene>
    <name evidence="1" type="ORF">NQ176_g4175</name>
</gene>
<dbReference type="Proteomes" id="UP001143910">
    <property type="component" value="Unassembled WGS sequence"/>
</dbReference>
<keyword evidence="2" id="KW-1185">Reference proteome</keyword>
<dbReference type="EMBL" id="JANJQO010000438">
    <property type="protein sequence ID" value="KAJ2977785.1"/>
    <property type="molecule type" value="Genomic_DNA"/>
</dbReference>
<comment type="caution">
    <text evidence="1">The sequence shown here is derived from an EMBL/GenBank/DDBJ whole genome shotgun (WGS) entry which is preliminary data.</text>
</comment>
<evidence type="ECO:0000313" key="2">
    <source>
        <dbReference type="Proteomes" id="UP001143910"/>
    </source>
</evidence>
<proteinExistence type="predicted"/>